<gene>
    <name evidence="1" type="ORF">ABZ510_04290</name>
</gene>
<organism evidence="1 2">
    <name type="scientific">Nocardia rhamnosiphila</name>
    <dbReference type="NCBI Taxonomy" id="426716"/>
    <lineage>
        <taxon>Bacteria</taxon>
        <taxon>Bacillati</taxon>
        <taxon>Actinomycetota</taxon>
        <taxon>Actinomycetes</taxon>
        <taxon>Mycobacteriales</taxon>
        <taxon>Nocardiaceae</taxon>
        <taxon>Nocardia</taxon>
    </lineage>
</organism>
<dbReference type="InterPro" id="IPR029069">
    <property type="entry name" value="HotDog_dom_sf"/>
</dbReference>
<dbReference type="RefSeq" id="WP_356954987.1">
    <property type="nucleotide sequence ID" value="NZ_JBEYBD010000003.1"/>
</dbReference>
<reference evidence="1 2" key="1">
    <citation type="submission" date="2024-06" db="EMBL/GenBank/DDBJ databases">
        <title>The Natural Products Discovery Center: Release of the First 8490 Sequenced Strains for Exploring Actinobacteria Biosynthetic Diversity.</title>
        <authorList>
            <person name="Kalkreuter E."/>
            <person name="Kautsar S.A."/>
            <person name="Yang D."/>
            <person name="Bader C.D."/>
            <person name="Teijaro C.N."/>
            <person name="Fluegel L."/>
            <person name="Davis C.M."/>
            <person name="Simpson J.R."/>
            <person name="Lauterbach L."/>
            <person name="Steele A.D."/>
            <person name="Gui C."/>
            <person name="Meng S."/>
            <person name="Li G."/>
            <person name="Viehrig K."/>
            <person name="Ye F."/>
            <person name="Su P."/>
            <person name="Kiefer A.F."/>
            <person name="Nichols A."/>
            <person name="Cepeda A.J."/>
            <person name="Yan W."/>
            <person name="Fan B."/>
            <person name="Jiang Y."/>
            <person name="Adhikari A."/>
            <person name="Zheng C.-J."/>
            <person name="Schuster L."/>
            <person name="Cowan T.M."/>
            <person name="Smanski M.J."/>
            <person name="Chevrette M.G."/>
            <person name="De Carvalho L.P.S."/>
            <person name="Shen B."/>
        </authorList>
    </citation>
    <scope>NUCLEOTIDE SEQUENCE [LARGE SCALE GENOMIC DNA]</scope>
    <source>
        <strain evidence="1 2">NPDC019708</strain>
    </source>
</reference>
<name>A0ABV2WJK2_9NOCA</name>
<proteinExistence type="predicted"/>
<accession>A0ABV2WJK2</accession>
<dbReference type="InterPro" id="IPR052741">
    <property type="entry name" value="Mitochondrial_HTD2"/>
</dbReference>
<sequence>MTGSSVVRVGDTVARVELRTDPVRIQRFGAATHNAHRIHYDTPAARAEGLDGTVVMAQLHGTLFFRAAARFAGDPAAVRSVEWRNRAPAAVGTTLTVTGVVGDVTGDTVTLHLEEHDETGTLCAAGRAMLRLGSDPVC</sequence>
<keyword evidence="2" id="KW-1185">Reference proteome</keyword>
<comment type="caution">
    <text evidence="1">The sequence shown here is derived from an EMBL/GenBank/DDBJ whole genome shotgun (WGS) entry which is preliminary data.</text>
</comment>
<dbReference type="Gene3D" id="3.10.129.10">
    <property type="entry name" value="Hotdog Thioesterase"/>
    <property type="match status" value="1"/>
</dbReference>
<dbReference type="PANTHER" id="PTHR28152">
    <property type="entry name" value="HYDROXYACYL-THIOESTER DEHYDRATASE TYPE 2, MITOCHONDRIAL"/>
    <property type="match status" value="1"/>
</dbReference>
<dbReference type="EMBL" id="JBEYBF010000002">
    <property type="protein sequence ID" value="MEU1951057.1"/>
    <property type="molecule type" value="Genomic_DNA"/>
</dbReference>
<evidence type="ECO:0000313" key="1">
    <source>
        <dbReference type="EMBL" id="MEU1951057.1"/>
    </source>
</evidence>
<dbReference type="Proteomes" id="UP001550628">
    <property type="component" value="Unassembled WGS sequence"/>
</dbReference>
<protein>
    <submittedName>
        <fullName evidence="1">Acyl dehydratase</fullName>
    </submittedName>
</protein>
<dbReference type="PANTHER" id="PTHR28152:SF1">
    <property type="entry name" value="HYDROXYACYL-THIOESTER DEHYDRATASE TYPE 2, MITOCHONDRIAL"/>
    <property type="match status" value="1"/>
</dbReference>
<evidence type="ECO:0000313" key="2">
    <source>
        <dbReference type="Proteomes" id="UP001550628"/>
    </source>
</evidence>
<dbReference type="SUPFAM" id="SSF54637">
    <property type="entry name" value="Thioesterase/thiol ester dehydrase-isomerase"/>
    <property type="match status" value="1"/>
</dbReference>